<dbReference type="PANTHER" id="PTHR37999:SF3">
    <property type="entry name" value="MUCIN-3B-LIKE"/>
    <property type="match status" value="1"/>
</dbReference>
<evidence type="ECO:0000256" key="1">
    <source>
        <dbReference type="SAM" id="MobiDB-lite"/>
    </source>
</evidence>
<name>A0A8C5MY87_9ANUR</name>
<evidence type="ECO:0000313" key="3">
    <source>
        <dbReference type="Ensembl" id="ENSLLEP00000019984.1"/>
    </source>
</evidence>
<organism evidence="3 4">
    <name type="scientific">Leptobrachium leishanense</name>
    <name type="common">Leishan spiny toad</name>
    <dbReference type="NCBI Taxonomy" id="445787"/>
    <lineage>
        <taxon>Eukaryota</taxon>
        <taxon>Metazoa</taxon>
        <taxon>Chordata</taxon>
        <taxon>Craniata</taxon>
        <taxon>Vertebrata</taxon>
        <taxon>Euteleostomi</taxon>
        <taxon>Amphibia</taxon>
        <taxon>Batrachia</taxon>
        <taxon>Anura</taxon>
        <taxon>Pelobatoidea</taxon>
        <taxon>Megophryidae</taxon>
        <taxon>Leptobrachium</taxon>
    </lineage>
</organism>
<dbReference type="OrthoDB" id="7493297at2759"/>
<accession>A0A8C5MY87</accession>
<reference evidence="3" key="2">
    <citation type="submission" date="2025-09" db="UniProtKB">
        <authorList>
            <consortium name="Ensembl"/>
        </authorList>
    </citation>
    <scope>IDENTIFICATION</scope>
</reference>
<evidence type="ECO:0000256" key="2">
    <source>
        <dbReference type="SAM" id="Phobius"/>
    </source>
</evidence>
<protein>
    <recommendedName>
        <fullName evidence="5">SEA domain-containing protein</fullName>
    </recommendedName>
</protein>
<dbReference type="Proteomes" id="UP000694569">
    <property type="component" value="Unplaced"/>
</dbReference>
<proteinExistence type="predicted"/>
<keyword evidence="2" id="KW-0812">Transmembrane</keyword>
<keyword evidence="4" id="KW-1185">Reference proteome</keyword>
<feature type="region of interest" description="Disordered" evidence="1">
    <location>
        <begin position="1"/>
        <end position="26"/>
    </location>
</feature>
<keyword evidence="2" id="KW-0472">Membrane</keyword>
<evidence type="ECO:0008006" key="5">
    <source>
        <dbReference type="Google" id="ProtNLM"/>
    </source>
</evidence>
<keyword evidence="2" id="KW-1133">Transmembrane helix</keyword>
<evidence type="ECO:0000313" key="4">
    <source>
        <dbReference type="Proteomes" id="UP000694569"/>
    </source>
</evidence>
<dbReference type="GeneTree" id="ENSGT01140000282779"/>
<dbReference type="AlphaFoldDB" id="A0A8C5MY87"/>
<sequence>RISKKVKRQLEEPKAHNGGCRDNNCKPENKIVIYQQRNNEKSETLLQPSIAQHEETQRIIKKEGKKDHDDISADRNLGIKNTQRYGVIVEHEVIVEAKYAADVSVSETYDAIVKKVEAQLEDLENNNNCSDPNSLCVANVTVKETPVLTEQEICKNRVGEGLKDFYSPFVTSKGLTCISLCDPNSDKQYTCNTGTCRVQNITGPECLCPEPDKYIYSTDRCEGRLSKAAVYGGVGAAIAVLFIAVLVAVFLLVRARKHAKMAALLKDQDDHWYEDEDDKWSVPLGHDNHNVGDTKDFSSSTKEIFKLKLDKIDTTIQVKIQRPSLYPDWMATYT</sequence>
<dbReference type="InterPro" id="IPR053311">
    <property type="entry name" value="Mucosal_Integrity_Assoc"/>
</dbReference>
<dbReference type="PANTHER" id="PTHR37999">
    <property type="entry name" value="MUCIN-17"/>
    <property type="match status" value="1"/>
</dbReference>
<feature type="transmembrane region" description="Helical" evidence="2">
    <location>
        <begin position="228"/>
        <end position="253"/>
    </location>
</feature>
<dbReference type="Ensembl" id="ENSLLET00000020770.1">
    <property type="protein sequence ID" value="ENSLLEP00000019984.1"/>
    <property type="gene ID" value="ENSLLEG00000012687.1"/>
</dbReference>
<reference evidence="3" key="1">
    <citation type="submission" date="2025-08" db="UniProtKB">
        <authorList>
            <consortium name="Ensembl"/>
        </authorList>
    </citation>
    <scope>IDENTIFICATION</scope>
</reference>